<accession>A0A834ZQ20</accession>
<dbReference type="Proteomes" id="UP000655225">
    <property type="component" value="Unassembled WGS sequence"/>
</dbReference>
<dbReference type="AlphaFoldDB" id="A0A834ZQ20"/>
<protein>
    <submittedName>
        <fullName evidence="1">Uncharacterized protein</fullName>
    </submittedName>
</protein>
<dbReference type="InterPro" id="IPR014729">
    <property type="entry name" value="Rossmann-like_a/b/a_fold"/>
</dbReference>
<evidence type="ECO:0000313" key="2">
    <source>
        <dbReference type="Proteomes" id="UP000655225"/>
    </source>
</evidence>
<dbReference type="EMBL" id="JABCRI010000003">
    <property type="protein sequence ID" value="KAF8409755.1"/>
    <property type="molecule type" value="Genomic_DNA"/>
</dbReference>
<dbReference type="PANTHER" id="PTHR47382">
    <property type="entry name" value="U-BOX DOMAIN-CONTAINING PROTEIN 52-LIKE"/>
    <property type="match status" value="1"/>
</dbReference>
<evidence type="ECO:0000313" key="1">
    <source>
        <dbReference type="EMBL" id="KAF8409755.1"/>
    </source>
</evidence>
<gene>
    <name evidence="1" type="ORF">HHK36_005834</name>
</gene>
<dbReference type="PANTHER" id="PTHR47382:SF3">
    <property type="entry name" value="ADENINE NUCLEOTIDE ALPHA HYDROLASES-LIKE SUPERFAMILY PROTEIN"/>
    <property type="match status" value="1"/>
</dbReference>
<name>A0A834ZQ20_TETSI</name>
<dbReference type="CDD" id="cd01989">
    <property type="entry name" value="USP_STK_Ubox_N"/>
    <property type="match status" value="1"/>
</dbReference>
<dbReference type="Gene3D" id="3.40.50.620">
    <property type="entry name" value="HUPs"/>
    <property type="match status" value="1"/>
</dbReference>
<keyword evidence="2" id="KW-1185">Reference proteome</keyword>
<dbReference type="OMA" id="FHNHEEH"/>
<proteinExistence type="predicted"/>
<sequence length="261" mass="29359">MPEFMKEKDDPHVGNTDAGFPSWSNNFSSVSEIEEENSSELFDIEHRIPETISEEFEIRIESFDLRNGEDNIYVAVGKSDSSMDALLWALKHSVKPSSFVYLIHIFPEIRHIPTPLGKLPKGQVSPEQVESYMIQERSKRRELLQKFLDICSASMVKVDTILIESDQTAKAVLDLITILNIRKLVVGATKSSLRKLRKGGGIADQIQKNAPDSCEVKIICDGKEVIDQMIGMPSPRGDDITNMEDKTSDSFSCACFTRKFI</sequence>
<dbReference type="SUPFAM" id="SSF52402">
    <property type="entry name" value="Adenine nucleotide alpha hydrolases-like"/>
    <property type="match status" value="1"/>
</dbReference>
<comment type="caution">
    <text evidence="1">The sequence shown here is derived from an EMBL/GenBank/DDBJ whole genome shotgun (WGS) entry which is preliminary data.</text>
</comment>
<organism evidence="1 2">
    <name type="scientific">Tetracentron sinense</name>
    <name type="common">Spur-leaf</name>
    <dbReference type="NCBI Taxonomy" id="13715"/>
    <lineage>
        <taxon>Eukaryota</taxon>
        <taxon>Viridiplantae</taxon>
        <taxon>Streptophyta</taxon>
        <taxon>Embryophyta</taxon>
        <taxon>Tracheophyta</taxon>
        <taxon>Spermatophyta</taxon>
        <taxon>Magnoliopsida</taxon>
        <taxon>Trochodendrales</taxon>
        <taxon>Trochodendraceae</taxon>
        <taxon>Tetracentron</taxon>
    </lineage>
</organism>
<dbReference type="OrthoDB" id="1654852at2759"/>
<reference evidence="1 2" key="1">
    <citation type="submission" date="2020-04" db="EMBL/GenBank/DDBJ databases">
        <title>Plant Genome Project.</title>
        <authorList>
            <person name="Zhang R.-G."/>
        </authorList>
    </citation>
    <scope>NUCLEOTIDE SEQUENCE [LARGE SCALE GENOMIC DNA]</scope>
    <source>
        <strain evidence="1">YNK0</strain>
        <tissue evidence="1">Leaf</tissue>
    </source>
</reference>